<feature type="non-terminal residue" evidence="2">
    <location>
        <position position="233"/>
    </location>
</feature>
<evidence type="ECO:0000256" key="1">
    <source>
        <dbReference type="SAM" id="MobiDB-lite"/>
    </source>
</evidence>
<accession>A0A0S7Y3Q5</accession>
<organism evidence="2 3">
    <name type="scientific">candidate division WOR-1 bacterium DG_54_3</name>
    <dbReference type="NCBI Taxonomy" id="1703775"/>
    <lineage>
        <taxon>Bacteria</taxon>
        <taxon>Bacillati</taxon>
        <taxon>Saganbacteria</taxon>
    </lineage>
</organism>
<protein>
    <submittedName>
        <fullName evidence="2">Uncharacterized protein</fullName>
    </submittedName>
</protein>
<gene>
    <name evidence="2" type="ORF">AMJ44_04410</name>
</gene>
<dbReference type="AlphaFoldDB" id="A0A0S7Y3Q5"/>
<sequence length="233" mass="25890">MGIQHLNGQELNVALNQGAQALDMTSQESLDKTLEKKQSSKNILEKLFSGKKLDRKGTAVLVRDTMVKMQGMGLNLPTKNILSRVNNENERLLGKGEDRGDEVVLSQKVVQDAIKGIGSRRNKSGNQGNNPDQGIKTYSTDAEVKELVQEYSSLFLEGLVKSDPRISERLKTIREKLLEKGVSLEDLKSIELSIKKELRGKIVSELRDRFLAAHLAQGKAEHFMAKGSITHLI</sequence>
<feature type="compositionally biased region" description="Polar residues" evidence="1">
    <location>
        <begin position="124"/>
        <end position="135"/>
    </location>
</feature>
<name>A0A0S7Y3Q5_UNCSA</name>
<reference evidence="2 3" key="1">
    <citation type="journal article" date="2015" name="Microbiome">
        <title>Genomic resolution of linkages in carbon, nitrogen, and sulfur cycling among widespread estuary sediment bacteria.</title>
        <authorList>
            <person name="Baker B.J."/>
            <person name="Lazar C.S."/>
            <person name="Teske A.P."/>
            <person name="Dick G.J."/>
        </authorList>
    </citation>
    <scope>NUCLEOTIDE SEQUENCE [LARGE SCALE GENOMIC DNA]</scope>
    <source>
        <strain evidence="2">DG_54_3</strain>
    </source>
</reference>
<evidence type="ECO:0000313" key="2">
    <source>
        <dbReference type="EMBL" id="KPJ69171.1"/>
    </source>
</evidence>
<dbReference type="EMBL" id="LIZX01000030">
    <property type="protein sequence ID" value="KPJ69171.1"/>
    <property type="molecule type" value="Genomic_DNA"/>
</dbReference>
<dbReference type="Proteomes" id="UP000051861">
    <property type="component" value="Unassembled WGS sequence"/>
</dbReference>
<evidence type="ECO:0000313" key="3">
    <source>
        <dbReference type="Proteomes" id="UP000051861"/>
    </source>
</evidence>
<proteinExistence type="predicted"/>
<feature type="region of interest" description="Disordered" evidence="1">
    <location>
        <begin position="116"/>
        <end position="135"/>
    </location>
</feature>
<comment type="caution">
    <text evidence="2">The sequence shown here is derived from an EMBL/GenBank/DDBJ whole genome shotgun (WGS) entry which is preliminary data.</text>
</comment>